<sequence>MAALIDLAVPGLGSGFDLIVKGLKKLYSKYSQLKEGKELCLNLHGRLQTFIHELSKIEIQTVQKEELLSRLKNLVKDYYNTVVEYANETNYIKRAVRVSKFIEAIKQYNERLDFLLKVIVVKHTADFVEWRVQYEQDTGAMMAQLTDINESQKVILRAIEHLPDDMILLLKRELKQTPDGKSHPLDGTLRKIINVTEQVSNKTYQTPPNWYISINECQLYKPAIDIKGQSEIFTGKWQGVQVAIKKFRLVGENPVFDKHYEIWRSLLHPHVAQLYGVGSDEDAPFMVYEFASKKSLDRHWDYLSQQKDIWQLLYQASLGLSYLHARNVVHGNLSSSKLLVTSQNQVKLFGFGASYVRQDNK</sequence>
<dbReference type="PANTHER" id="PTHR44329:SF214">
    <property type="entry name" value="PROTEIN KINASE DOMAIN-CONTAINING PROTEIN"/>
    <property type="match status" value="1"/>
</dbReference>
<keyword evidence="2" id="KW-0418">Kinase</keyword>
<dbReference type="InterPro" id="IPR001245">
    <property type="entry name" value="Ser-Thr/Tyr_kinase_cat_dom"/>
</dbReference>
<dbReference type="Pfam" id="PF07714">
    <property type="entry name" value="PK_Tyr_Ser-Thr"/>
    <property type="match status" value="1"/>
</dbReference>
<dbReference type="OrthoDB" id="346907at2759"/>
<feature type="domain" description="Protein kinase" evidence="1">
    <location>
        <begin position="218"/>
        <end position="361"/>
    </location>
</feature>
<dbReference type="InterPro" id="IPR051681">
    <property type="entry name" value="Ser/Thr_Kinases-Pseudokinases"/>
</dbReference>
<evidence type="ECO:0000259" key="1">
    <source>
        <dbReference type="PROSITE" id="PS50011"/>
    </source>
</evidence>
<organism evidence="2 3">
    <name type="scientific">Phytophthora megakarya</name>
    <dbReference type="NCBI Taxonomy" id="4795"/>
    <lineage>
        <taxon>Eukaryota</taxon>
        <taxon>Sar</taxon>
        <taxon>Stramenopiles</taxon>
        <taxon>Oomycota</taxon>
        <taxon>Peronosporomycetes</taxon>
        <taxon>Peronosporales</taxon>
        <taxon>Peronosporaceae</taxon>
        <taxon>Phytophthora</taxon>
    </lineage>
</organism>
<dbReference type="InterPro" id="IPR000719">
    <property type="entry name" value="Prot_kinase_dom"/>
</dbReference>
<keyword evidence="2" id="KW-0808">Transferase</keyword>
<dbReference type="EMBL" id="NBNE01002961">
    <property type="protein sequence ID" value="OWZ08963.1"/>
    <property type="molecule type" value="Genomic_DNA"/>
</dbReference>
<reference evidence="3" key="1">
    <citation type="submission" date="2017-03" db="EMBL/GenBank/DDBJ databases">
        <title>Phytopthora megakarya and P. palmivora, two closely related causual agents of cacao black pod achieved similar genome size and gene model numbers by different mechanisms.</title>
        <authorList>
            <person name="Ali S."/>
            <person name="Shao J."/>
            <person name="Larry D.J."/>
            <person name="Kronmiller B."/>
            <person name="Shen D."/>
            <person name="Strem M.D."/>
            <person name="Melnick R.L."/>
            <person name="Guiltinan M.J."/>
            <person name="Tyler B.M."/>
            <person name="Meinhardt L.W."/>
            <person name="Bailey B.A."/>
        </authorList>
    </citation>
    <scope>NUCLEOTIDE SEQUENCE [LARGE SCALE GENOMIC DNA]</scope>
    <source>
        <strain evidence="3">zdho120</strain>
    </source>
</reference>
<dbReference type="SUPFAM" id="SSF56112">
    <property type="entry name" value="Protein kinase-like (PK-like)"/>
    <property type="match status" value="1"/>
</dbReference>
<keyword evidence="3" id="KW-1185">Reference proteome</keyword>
<dbReference type="GO" id="GO:0004674">
    <property type="term" value="F:protein serine/threonine kinase activity"/>
    <property type="evidence" value="ECO:0007669"/>
    <property type="project" value="UniProtKB-KW"/>
</dbReference>
<gene>
    <name evidence="2" type="ORF">PHMEG_00018406</name>
</gene>
<dbReference type="InterPro" id="IPR011009">
    <property type="entry name" value="Kinase-like_dom_sf"/>
</dbReference>
<dbReference type="GO" id="GO:0005524">
    <property type="term" value="F:ATP binding"/>
    <property type="evidence" value="ECO:0007669"/>
    <property type="project" value="InterPro"/>
</dbReference>
<dbReference type="AlphaFoldDB" id="A0A225VU61"/>
<dbReference type="STRING" id="4795.A0A225VU61"/>
<dbReference type="PROSITE" id="PS50011">
    <property type="entry name" value="PROTEIN_KINASE_DOM"/>
    <property type="match status" value="1"/>
</dbReference>
<comment type="caution">
    <text evidence="2">The sequence shown here is derived from an EMBL/GenBank/DDBJ whole genome shotgun (WGS) entry which is preliminary data.</text>
</comment>
<accession>A0A225VU61</accession>
<dbReference type="Proteomes" id="UP000198211">
    <property type="component" value="Unassembled WGS sequence"/>
</dbReference>
<evidence type="ECO:0000313" key="3">
    <source>
        <dbReference type="Proteomes" id="UP000198211"/>
    </source>
</evidence>
<proteinExistence type="predicted"/>
<evidence type="ECO:0000313" key="2">
    <source>
        <dbReference type="EMBL" id="OWZ08963.1"/>
    </source>
</evidence>
<keyword evidence="2" id="KW-0723">Serine/threonine-protein kinase</keyword>
<protein>
    <submittedName>
        <fullName evidence="2">Serine/threonine protein kinase</fullName>
    </submittedName>
</protein>
<dbReference type="Gene3D" id="1.10.510.10">
    <property type="entry name" value="Transferase(Phosphotransferase) domain 1"/>
    <property type="match status" value="1"/>
</dbReference>
<dbReference type="PANTHER" id="PTHR44329">
    <property type="entry name" value="SERINE/THREONINE-PROTEIN KINASE TNNI3K-RELATED"/>
    <property type="match status" value="1"/>
</dbReference>
<name>A0A225VU61_9STRA</name>
<feature type="non-terminal residue" evidence="2">
    <location>
        <position position="361"/>
    </location>
</feature>